<gene>
    <name evidence="2" type="ORF">SAMD00023353_4501010</name>
</gene>
<dbReference type="Gene3D" id="3.90.1200.10">
    <property type="match status" value="1"/>
</dbReference>
<dbReference type="AlphaFoldDB" id="A0A1W2TXN8"/>
<dbReference type="InterPro" id="IPR011009">
    <property type="entry name" value="Kinase-like_dom_sf"/>
</dbReference>
<protein>
    <recommendedName>
        <fullName evidence="1">Aminoglycoside phosphotransferase domain-containing protein</fullName>
    </recommendedName>
</protein>
<dbReference type="OrthoDB" id="2906425at2759"/>
<proteinExistence type="predicted"/>
<dbReference type="InterPro" id="IPR051678">
    <property type="entry name" value="AGP_Transferase"/>
</dbReference>
<keyword evidence="3" id="KW-1185">Reference proteome</keyword>
<dbReference type="Pfam" id="PF01636">
    <property type="entry name" value="APH"/>
    <property type="match status" value="1"/>
</dbReference>
<feature type="domain" description="Aminoglycoside phosphotransferase" evidence="1">
    <location>
        <begin position="140"/>
        <end position="181"/>
    </location>
</feature>
<evidence type="ECO:0000313" key="2">
    <source>
        <dbReference type="EMBL" id="GAP93482.2"/>
    </source>
</evidence>
<evidence type="ECO:0000313" key="3">
    <source>
        <dbReference type="Proteomes" id="UP000054516"/>
    </source>
</evidence>
<reference evidence="2" key="1">
    <citation type="submission" date="2016-03" db="EMBL/GenBank/DDBJ databases">
        <title>Draft genome sequence of Rosellinia necatrix.</title>
        <authorList>
            <person name="Kanematsu S."/>
        </authorList>
    </citation>
    <scope>NUCLEOTIDE SEQUENCE [LARGE SCALE GENOMIC DNA]</scope>
    <source>
        <strain evidence="2">W97</strain>
    </source>
</reference>
<evidence type="ECO:0000259" key="1">
    <source>
        <dbReference type="Pfam" id="PF01636"/>
    </source>
</evidence>
<dbReference type="Proteomes" id="UP000054516">
    <property type="component" value="Unassembled WGS sequence"/>
</dbReference>
<dbReference type="EMBL" id="DF977490">
    <property type="protein sequence ID" value="GAP93482.2"/>
    <property type="molecule type" value="Genomic_DNA"/>
</dbReference>
<dbReference type="InterPro" id="IPR002575">
    <property type="entry name" value="Aminoglycoside_PTrfase"/>
</dbReference>
<dbReference type="SUPFAM" id="SSF56112">
    <property type="entry name" value="Protein kinase-like (PK-like)"/>
    <property type="match status" value="1"/>
</dbReference>
<dbReference type="STRING" id="77044.A0A1W2TXN8"/>
<sequence length="244" mass="27539">MVLDRNHERIANEANVLQIVSQQTAVPVPRLIDRGNNSDRTQYLITERASGIRLDQMLDIGCPLPEGEGHAAEKPCKTCVDEAYSNALKFIEDTVLPQLTGMTSQERGILGFVMPPCWLSIDVDPPWRGKGPWKTLRLEEPKYVFQHGDLAAHNILIDSQALQIKALIDWEYAGFFPPGMERWPGTSDKDVYIRSGNDVADAIAKFLPEEYLECYHQWEDKAQLVSLVESGKLPDPEKLEQLPK</sequence>
<dbReference type="PANTHER" id="PTHR21310:SF15">
    <property type="entry name" value="AMINOGLYCOSIDE PHOSPHOTRANSFERASE DOMAIN-CONTAINING PROTEIN"/>
    <property type="match status" value="1"/>
</dbReference>
<accession>A0A1W2TXN8</accession>
<name>A0A1W2TXN8_ROSNE</name>
<organism evidence="2">
    <name type="scientific">Rosellinia necatrix</name>
    <name type="common">White root-rot fungus</name>
    <dbReference type="NCBI Taxonomy" id="77044"/>
    <lineage>
        <taxon>Eukaryota</taxon>
        <taxon>Fungi</taxon>
        <taxon>Dikarya</taxon>
        <taxon>Ascomycota</taxon>
        <taxon>Pezizomycotina</taxon>
        <taxon>Sordariomycetes</taxon>
        <taxon>Xylariomycetidae</taxon>
        <taxon>Xylariales</taxon>
        <taxon>Xylariaceae</taxon>
        <taxon>Rosellinia</taxon>
    </lineage>
</organism>
<dbReference type="OMA" id="GMNDLDA"/>
<dbReference type="PANTHER" id="PTHR21310">
    <property type="entry name" value="AMINOGLYCOSIDE PHOSPHOTRANSFERASE-RELATED-RELATED"/>
    <property type="match status" value="1"/>
</dbReference>